<accession>A0A444XJ05</accession>
<gene>
    <name evidence="2" type="ORF">Ahy_B09g096193</name>
</gene>
<comment type="caution">
    <text evidence="2">The sequence shown here is derived from an EMBL/GenBank/DDBJ whole genome shotgun (WGS) entry which is preliminary data.</text>
</comment>
<dbReference type="InterPro" id="IPR040338">
    <property type="entry name" value="At1g67623-like"/>
</dbReference>
<organism evidence="2 3">
    <name type="scientific">Arachis hypogaea</name>
    <name type="common">Peanut</name>
    <dbReference type="NCBI Taxonomy" id="3818"/>
    <lineage>
        <taxon>Eukaryota</taxon>
        <taxon>Viridiplantae</taxon>
        <taxon>Streptophyta</taxon>
        <taxon>Embryophyta</taxon>
        <taxon>Tracheophyta</taxon>
        <taxon>Spermatophyta</taxon>
        <taxon>Magnoliopsida</taxon>
        <taxon>eudicotyledons</taxon>
        <taxon>Gunneridae</taxon>
        <taxon>Pentapetalae</taxon>
        <taxon>rosids</taxon>
        <taxon>fabids</taxon>
        <taxon>Fabales</taxon>
        <taxon>Fabaceae</taxon>
        <taxon>Papilionoideae</taxon>
        <taxon>50 kb inversion clade</taxon>
        <taxon>dalbergioids sensu lato</taxon>
        <taxon>Dalbergieae</taxon>
        <taxon>Pterocarpus clade</taxon>
        <taxon>Arachis</taxon>
    </lineage>
</organism>
<evidence type="ECO:0000313" key="3">
    <source>
        <dbReference type="Proteomes" id="UP000289738"/>
    </source>
</evidence>
<evidence type="ECO:0000259" key="1">
    <source>
        <dbReference type="Pfam" id="PF23310"/>
    </source>
</evidence>
<dbReference type="PANTHER" id="PTHR33784">
    <property type="entry name" value="OS05G0482100 PROTEIN"/>
    <property type="match status" value="1"/>
</dbReference>
<dbReference type="EMBL" id="SDMP01000019">
    <property type="protein sequence ID" value="RYQ89660.1"/>
    <property type="molecule type" value="Genomic_DNA"/>
</dbReference>
<feature type="domain" description="At2g35280-like TPR" evidence="1">
    <location>
        <begin position="61"/>
        <end position="158"/>
    </location>
</feature>
<proteinExistence type="predicted"/>
<dbReference type="InterPro" id="IPR057136">
    <property type="entry name" value="At2g35280_TPR_dom"/>
</dbReference>
<evidence type="ECO:0000313" key="2">
    <source>
        <dbReference type="EMBL" id="RYQ89660.1"/>
    </source>
</evidence>
<keyword evidence="3" id="KW-1185">Reference proteome</keyword>
<dbReference type="STRING" id="3818.A0A444XJ05"/>
<dbReference type="PANTHER" id="PTHR33784:SF10">
    <property type="entry name" value="F-BOX PROTEIN"/>
    <property type="match status" value="1"/>
</dbReference>
<dbReference type="Pfam" id="PF23310">
    <property type="entry name" value="TPR_27"/>
    <property type="match status" value="1"/>
</dbReference>
<name>A0A444XJ05_ARAHY</name>
<reference evidence="2 3" key="1">
    <citation type="submission" date="2019-01" db="EMBL/GenBank/DDBJ databases">
        <title>Sequencing of cultivated peanut Arachis hypogaea provides insights into genome evolution and oil improvement.</title>
        <authorList>
            <person name="Chen X."/>
        </authorList>
    </citation>
    <scope>NUCLEOTIDE SEQUENCE [LARGE SCALE GENOMIC DNA]</scope>
    <source>
        <strain evidence="3">cv. Fuhuasheng</strain>
        <tissue evidence="2">Leaves</tissue>
    </source>
</reference>
<dbReference type="Proteomes" id="UP000289738">
    <property type="component" value="Chromosome B09"/>
</dbReference>
<sequence length="239" mass="26908">MEHLTGTANLSHYIWTLIATRTTAQSVRDLCSLRMLCTVARNAGDEDFIYRCASIPISDQWWWSVSPMHQGRRNFLAQCRQSGNLEVLFRSVVSDLFPGGCRFAGMKTMHVVAAHGHSATQYTVSMMRMLRDDAEAKSKGLETFRGLEAASALTICKLVFCGIIQGMWTHLRHVPLLNTENLVCSSHACPSRGNMGAIYHHQRYGRGWHVNDGDGGVSYLPCVHCWVDYELILFVHLFD</sequence>
<protein>
    <recommendedName>
        <fullName evidence="1">At2g35280-like TPR domain-containing protein</fullName>
    </recommendedName>
</protein>
<dbReference type="AlphaFoldDB" id="A0A444XJ05"/>